<dbReference type="InterPro" id="IPR021559">
    <property type="entry name" value="DUF3019"/>
</dbReference>
<organism evidence="1 2">
    <name type="scientific">Kangiella sediminilitoris</name>
    <dbReference type="NCBI Taxonomy" id="1144748"/>
    <lineage>
        <taxon>Bacteria</taxon>
        <taxon>Pseudomonadati</taxon>
        <taxon>Pseudomonadota</taxon>
        <taxon>Gammaproteobacteria</taxon>
        <taxon>Kangiellales</taxon>
        <taxon>Kangiellaceae</taxon>
        <taxon>Kangiella</taxon>
    </lineage>
</organism>
<dbReference type="STRING" id="1144748.KS2013_1721"/>
<reference evidence="2" key="1">
    <citation type="submission" date="2015-08" db="EMBL/GenBank/DDBJ databases">
        <authorList>
            <person name="Kim K.M."/>
        </authorList>
    </citation>
    <scope>NUCLEOTIDE SEQUENCE [LARGE SCALE GENOMIC DNA]</scope>
    <source>
        <strain evidence="2">KCTC 23892</strain>
    </source>
</reference>
<dbReference type="EMBL" id="CP012418">
    <property type="protein sequence ID" value="AOE50430.1"/>
    <property type="molecule type" value="Genomic_DNA"/>
</dbReference>
<dbReference type="AlphaFoldDB" id="A0A1B3BC92"/>
<evidence type="ECO:0008006" key="3">
    <source>
        <dbReference type="Google" id="ProtNLM"/>
    </source>
</evidence>
<dbReference type="OrthoDB" id="6197299at2"/>
<dbReference type="Pfam" id="PF11456">
    <property type="entry name" value="DUF3019"/>
    <property type="match status" value="1"/>
</dbReference>
<protein>
    <recommendedName>
        <fullName evidence="3">DUF3019 domain-containing protein</fullName>
    </recommendedName>
</protein>
<name>A0A1B3BC92_9GAMM</name>
<dbReference type="Proteomes" id="UP000094147">
    <property type="component" value="Chromosome"/>
</dbReference>
<dbReference type="KEGG" id="ksd:KS2013_1721"/>
<proteinExistence type="predicted"/>
<keyword evidence="2" id="KW-1185">Reference proteome</keyword>
<evidence type="ECO:0000313" key="2">
    <source>
        <dbReference type="Proteomes" id="UP000094147"/>
    </source>
</evidence>
<gene>
    <name evidence="1" type="ORF">KS2013_1721</name>
</gene>
<evidence type="ECO:0000313" key="1">
    <source>
        <dbReference type="EMBL" id="AOE50430.1"/>
    </source>
</evidence>
<accession>A0A1B3BC92</accession>
<sequence>MKALGQTSQLFILYIIIGMSLVFAQEAFAGEENPWQKKSKITHQKKAVLTITPSVCVIKVKGEVCQQILKVSYRSQQQYDVCIYYSRSEEPFWCEEDIKKADLEITVKANSSIKLLAKNNDDNNILATGRFILSMFQPAKERKRRHYGIGII</sequence>